<name>A0A212L100_9BACT</name>
<dbReference type="GO" id="GO:0005886">
    <property type="term" value="C:plasma membrane"/>
    <property type="evidence" value="ECO:0007669"/>
    <property type="project" value="UniProtKB-SubCell"/>
</dbReference>
<evidence type="ECO:0000256" key="6">
    <source>
        <dbReference type="ARBA" id="ARBA00022692"/>
    </source>
</evidence>
<comment type="subunit">
    <text evidence="2">Forms a complex with MdtI.</text>
</comment>
<evidence type="ECO:0000256" key="3">
    <source>
        <dbReference type="ARBA" id="ARBA00021112"/>
    </source>
</evidence>
<dbReference type="InterPro" id="IPR000390">
    <property type="entry name" value="Small_drug/metabolite_transptr"/>
</dbReference>
<accession>A0A212L100</accession>
<evidence type="ECO:0000256" key="10">
    <source>
        <dbReference type="SAM" id="MobiDB-lite"/>
    </source>
</evidence>
<evidence type="ECO:0000256" key="11">
    <source>
        <dbReference type="SAM" id="Phobius"/>
    </source>
</evidence>
<protein>
    <recommendedName>
        <fullName evidence="3">Spermidine export protein MdtJ</fullName>
    </recommendedName>
</protein>
<feature type="transmembrane region" description="Helical" evidence="11">
    <location>
        <begin position="37"/>
        <end position="56"/>
    </location>
</feature>
<keyword evidence="8 11" id="KW-0472">Membrane</keyword>
<dbReference type="InterPro" id="IPR037185">
    <property type="entry name" value="EmrE-like"/>
</dbReference>
<dbReference type="Gene3D" id="1.10.3730.20">
    <property type="match status" value="1"/>
</dbReference>
<dbReference type="GO" id="GO:0031460">
    <property type="term" value="P:glycine betaine transport"/>
    <property type="evidence" value="ECO:0007669"/>
    <property type="project" value="TreeGrafter"/>
</dbReference>
<sequence length="160" mass="16467">MLVTKPRHWFCLMGAIVFEVAGTTVMKMAQGWDFSHAALLGLTLMWLAIALSYYLLAKATTGLPVGVAFAFWEGLGLTLITLCSVALLGESMTVKRALGLVCVLAGALLVHHGTGHGTGRETGHGSGHGKEGATAAIHPAARPTSAAGGTPTQFRAGEGA</sequence>
<feature type="region of interest" description="Disordered" evidence="10">
    <location>
        <begin position="141"/>
        <end position="160"/>
    </location>
</feature>
<organism evidence="12">
    <name type="scientific">uncultured Desulfovibrio sp</name>
    <dbReference type="NCBI Taxonomy" id="167968"/>
    <lineage>
        <taxon>Bacteria</taxon>
        <taxon>Pseudomonadati</taxon>
        <taxon>Thermodesulfobacteriota</taxon>
        <taxon>Desulfovibrionia</taxon>
        <taxon>Desulfovibrionales</taxon>
        <taxon>Desulfovibrionaceae</taxon>
        <taxon>Desulfovibrio</taxon>
        <taxon>environmental samples</taxon>
    </lineage>
</organism>
<reference evidence="12" key="1">
    <citation type="submission" date="2016-08" db="EMBL/GenBank/DDBJ databases">
        <authorList>
            <person name="Seilhamer J.J."/>
        </authorList>
    </citation>
    <scope>NUCLEOTIDE SEQUENCE</scope>
    <source>
        <strain evidence="12">86-1</strain>
    </source>
</reference>
<dbReference type="EMBL" id="FMJC01000001">
    <property type="protein sequence ID" value="SCM71176.1"/>
    <property type="molecule type" value="Genomic_DNA"/>
</dbReference>
<dbReference type="GO" id="GO:1903711">
    <property type="term" value="P:spermidine transmembrane transport"/>
    <property type="evidence" value="ECO:0007669"/>
    <property type="project" value="TreeGrafter"/>
</dbReference>
<evidence type="ECO:0000256" key="4">
    <source>
        <dbReference type="ARBA" id="ARBA00022475"/>
    </source>
</evidence>
<dbReference type="Pfam" id="PF00893">
    <property type="entry name" value="Multi_Drug_Res"/>
    <property type="match status" value="1"/>
</dbReference>
<proteinExistence type="inferred from homology"/>
<evidence type="ECO:0000256" key="9">
    <source>
        <dbReference type="RuleBase" id="RU003942"/>
    </source>
</evidence>
<comment type="similarity">
    <text evidence="9">Belongs to the drug/metabolite transporter (DMT) superfamily. Small multidrug resistance (SMR) (TC 2.A.7.1) family.</text>
</comment>
<evidence type="ECO:0000256" key="7">
    <source>
        <dbReference type="ARBA" id="ARBA00022989"/>
    </source>
</evidence>
<evidence type="ECO:0000256" key="8">
    <source>
        <dbReference type="ARBA" id="ARBA00023136"/>
    </source>
</evidence>
<dbReference type="InterPro" id="IPR045324">
    <property type="entry name" value="Small_multidrug_res"/>
</dbReference>
<dbReference type="AlphaFoldDB" id="A0A212L100"/>
<gene>
    <name evidence="12" type="ORF">KL86DES1_10910</name>
</gene>
<dbReference type="GO" id="GO:0015199">
    <property type="term" value="F:amino-acid betaine transmembrane transporter activity"/>
    <property type="evidence" value="ECO:0007669"/>
    <property type="project" value="TreeGrafter"/>
</dbReference>
<keyword evidence="6 9" id="KW-0812">Transmembrane</keyword>
<keyword evidence="4" id="KW-1003">Cell membrane</keyword>
<dbReference type="SUPFAM" id="SSF103481">
    <property type="entry name" value="Multidrug resistance efflux transporter EmrE"/>
    <property type="match status" value="1"/>
</dbReference>
<dbReference type="PANTHER" id="PTHR30561">
    <property type="entry name" value="SMR FAMILY PROTON-DEPENDENT DRUG EFFLUX TRANSPORTER SUGE"/>
    <property type="match status" value="1"/>
</dbReference>
<comment type="subcellular location">
    <subcellularLocation>
        <location evidence="1">Cell inner membrane</location>
        <topology evidence="1">Multi-pass membrane protein</topology>
    </subcellularLocation>
    <subcellularLocation>
        <location evidence="9">Cell membrane</location>
        <topology evidence="9">Multi-pass membrane protein</topology>
    </subcellularLocation>
</comment>
<keyword evidence="7 11" id="KW-1133">Transmembrane helix</keyword>
<dbReference type="PANTHER" id="PTHR30561:SF2">
    <property type="entry name" value="SPERMIDINE EXPORT PROTEIN MDTJ"/>
    <property type="match status" value="1"/>
</dbReference>
<dbReference type="RefSeq" id="WP_179979673.1">
    <property type="nucleotide sequence ID" value="NZ_LT608333.1"/>
</dbReference>
<evidence type="ECO:0000256" key="1">
    <source>
        <dbReference type="ARBA" id="ARBA00004429"/>
    </source>
</evidence>
<evidence type="ECO:0000256" key="5">
    <source>
        <dbReference type="ARBA" id="ARBA00022519"/>
    </source>
</evidence>
<evidence type="ECO:0000256" key="2">
    <source>
        <dbReference type="ARBA" id="ARBA00011358"/>
    </source>
</evidence>
<feature type="transmembrane region" description="Helical" evidence="11">
    <location>
        <begin position="68"/>
        <end position="88"/>
    </location>
</feature>
<dbReference type="GO" id="GO:0015297">
    <property type="term" value="F:antiporter activity"/>
    <property type="evidence" value="ECO:0007669"/>
    <property type="project" value="TreeGrafter"/>
</dbReference>
<keyword evidence="5" id="KW-0997">Cell inner membrane</keyword>
<evidence type="ECO:0000313" key="12">
    <source>
        <dbReference type="EMBL" id="SCM71176.1"/>
    </source>
</evidence>
<dbReference type="GO" id="GO:0015220">
    <property type="term" value="F:choline transmembrane transporter activity"/>
    <property type="evidence" value="ECO:0007669"/>
    <property type="project" value="TreeGrafter"/>
</dbReference>